<organism evidence="2 3">
    <name type="scientific">Neolewinella xylanilytica</name>
    <dbReference type="NCBI Taxonomy" id="1514080"/>
    <lineage>
        <taxon>Bacteria</taxon>
        <taxon>Pseudomonadati</taxon>
        <taxon>Bacteroidota</taxon>
        <taxon>Saprospiria</taxon>
        <taxon>Saprospirales</taxon>
        <taxon>Lewinellaceae</taxon>
        <taxon>Neolewinella</taxon>
    </lineage>
</organism>
<dbReference type="SUPFAM" id="SSF110069">
    <property type="entry name" value="ApaG-like"/>
    <property type="match status" value="1"/>
</dbReference>
<dbReference type="Proteomes" id="UP000237662">
    <property type="component" value="Unassembled WGS sequence"/>
</dbReference>
<sequence length="130" mass="14934">MTSQTTQRITVSAESFYQEQYSQPEQEQYVHAYRIRISNNSALPIKLLSRSWEVIEGTGERRLVEGEGVVGKQPLIAPGESYEYNSWVQFRTPIGAMQGSYVMYREHGGTENYFQVEVPRFLHLTPAVLN</sequence>
<protein>
    <submittedName>
        <fullName evidence="2">ApaG protein</fullName>
    </submittedName>
</protein>
<accession>A0A2S6I1J1</accession>
<dbReference type="PANTHER" id="PTHR47191">
    <property type="entry name" value="OS05G0170800 PROTEIN"/>
    <property type="match status" value="1"/>
</dbReference>
<dbReference type="PANTHER" id="PTHR47191:SF2">
    <property type="entry name" value="OS05G0170800 PROTEIN"/>
    <property type="match status" value="1"/>
</dbReference>
<evidence type="ECO:0000313" key="3">
    <source>
        <dbReference type="Proteomes" id="UP000237662"/>
    </source>
</evidence>
<dbReference type="Gene3D" id="2.60.40.1470">
    <property type="entry name" value="ApaG domain"/>
    <property type="match status" value="1"/>
</dbReference>
<dbReference type="NCBIfam" id="NF003967">
    <property type="entry name" value="PRK05461.1"/>
    <property type="match status" value="1"/>
</dbReference>
<dbReference type="InterPro" id="IPR007474">
    <property type="entry name" value="ApaG_domain"/>
</dbReference>
<dbReference type="InterPro" id="IPR036767">
    <property type="entry name" value="ApaG_sf"/>
</dbReference>
<dbReference type="EMBL" id="PTJC01000007">
    <property type="protein sequence ID" value="PPK84743.1"/>
    <property type="molecule type" value="Genomic_DNA"/>
</dbReference>
<dbReference type="AlphaFoldDB" id="A0A2S6I1J1"/>
<gene>
    <name evidence="2" type="ORF">CLV84_3906</name>
</gene>
<name>A0A2S6I1J1_9BACT</name>
<keyword evidence="3" id="KW-1185">Reference proteome</keyword>
<dbReference type="InterPro" id="IPR050718">
    <property type="entry name" value="ApaG-like"/>
</dbReference>
<dbReference type="PROSITE" id="PS51087">
    <property type="entry name" value="APAG"/>
    <property type="match status" value="1"/>
</dbReference>
<feature type="domain" description="ApaG" evidence="1">
    <location>
        <begin position="3"/>
        <end position="130"/>
    </location>
</feature>
<comment type="caution">
    <text evidence="2">The sequence shown here is derived from an EMBL/GenBank/DDBJ whole genome shotgun (WGS) entry which is preliminary data.</text>
</comment>
<proteinExistence type="predicted"/>
<dbReference type="Pfam" id="PF04379">
    <property type="entry name" value="DUF525"/>
    <property type="match status" value="1"/>
</dbReference>
<evidence type="ECO:0000259" key="1">
    <source>
        <dbReference type="PROSITE" id="PS51087"/>
    </source>
</evidence>
<dbReference type="RefSeq" id="WP_104421461.1">
    <property type="nucleotide sequence ID" value="NZ_PTJC01000007.1"/>
</dbReference>
<dbReference type="OrthoDB" id="9795226at2"/>
<evidence type="ECO:0000313" key="2">
    <source>
        <dbReference type="EMBL" id="PPK84743.1"/>
    </source>
</evidence>
<reference evidence="2 3" key="1">
    <citation type="submission" date="2018-02" db="EMBL/GenBank/DDBJ databases">
        <title>Genomic Encyclopedia of Archaeal and Bacterial Type Strains, Phase II (KMG-II): from individual species to whole genera.</title>
        <authorList>
            <person name="Goeker M."/>
        </authorList>
    </citation>
    <scope>NUCLEOTIDE SEQUENCE [LARGE SCALE GENOMIC DNA]</scope>
    <source>
        <strain evidence="2 3">DSM 29526</strain>
    </source>
</reference>